<dbReference type="Proteomes" id="UP000692954">
    <property type="component" value="Unassembled WGS sequence"/>
</dbReference>
<accession>A0A8S1RPW8</accession>
<dbReference type="EMBL" id="CAJJDN010000271">
    <property type="protein sequence ID" value="CAD8130248.1"/>
    <property type="molecule type" value="Genomic_DNA"/>
</dbReference>
<keyword evidence="3" id="KW-1185">Reference proteome</keyword>
<name>A0A8S1RPW8_9CILI</name>
<evidence type="ECO:0000256" key="1">
    <source>
        <dbReference type="SAM" id="Phobius"/>
    </source>
</evidence>
<keyword evidence="1" id="KW-0812">Transmembrane</keyword>
<proteinExistence type="predicted"/>
<sequence length="284" mass="34039">MDQENKQQQLSFRKIIKNHKVIQQKLYFILYCYYGNYLSHQFYPKELNYLRLIKHLRQHCIQQILIFQIHHKKLFALIVAILLLKLLILNLIQTVNNTYIITEYYTGGYFRKFIKVGKKSQIFQGLFQGIQTLIKYGIISHDITLANILIHDSQFKITCFEIAQEKDQNLDIIMNSLLNTSFYDPLNSQKSQTFIKMWYLVIKFNTIFKFIILHPSVTSSTKQLIKVCLQKKGRKRWNFEDKLKMLIVILMKIRRIMLQRKIFIRKIIEKINLLRAINQNSLSN</sequence>
<evidence type="ECO:0008006" key="4">
    <source>
        <dbReference type="Google" id="ProtNLM"/>
    </source>
</evidence>
<evidence type="ECO:0000313" key="3">
    <source>
        <dbReference type="Proteomes" id="UP000692954"/>
    </source>
</evidence>
<comment type="caution">
    <text evidence="2">The sequence shown here is derived from an EMBL/GenBank/DDBJ whole genome shotgun (WGS) entry which is preliminary data.</text>
</comment>
<organism evidence="2 3">
    <name type="scientific">Paramecium sonneborni</name>
    <dbReference type="NCBI Taxonomy" id="65129"/>
    <lineage>
        <taxon>Eukaryota</taxon>
        <taxon>Sar</taxon>
        <taxon>Alveolata</taxon>
        <taxon>Ciliophora</taxon>
        <taxon>Intramacronucleata</taxon>
        <taxon>Oligohymenophorea</taxon>
        <taxon>Peniculida</taxon>
        <taxon>Parameciidae</taxon>
        <taxon>Paramecium</taxon>
    </lineage>
</organism>
<dbReference type="AlphaFoldDB" id="A0A8S1RPW8"/>
<feature type="transmembrane region" description="Helical" evidence="1">
    <location>
        <begin position="74"/>
        <end position="92"/>
    </location>
</feature>
<reference evidence="2" key="1">
    <citation type="submission" date="2021-01" db="EMBL/GenBank/DDBJ databases">
        <authorList>
            <consortium name="Genoscope - CEA"/>
            <person name="William W."/>
        </authorList>
    </citation>
    <scope>NUCLEOTIDE SEQUENCE</scope>
</reference>
<protein>
    <recommendedName>
        <fullName evidence="4">Protein kinase domain-containing protein</fullName>
    </recommendedName>
</protein>
<evidence type="ECO:0000313" key="2">
    <source>
        <dbReference type="EMBL" id="CAD8130248.1"/>
    </source>
</evidence>
<keyword evidence="1" id="KW-0472">Membrane</keyword>
<gene>
    <name evidence="2" type="ORF">PSON_ATCC_30995.1.T2710009</name>
</gene>
<keyword evidence="1" id="KW-1133">Transmembrane helix</keyword>